<evidence type="ECO:0000313" key="3">
    <source>
        <dbReference type="Proteomes" id="UP000024635"/>
    </source>
</evidence>
<dbReference type="Proteomes" id="UP000024635">
    <property type="component" value="Unassembled WGS sequence"/>
</dbReference>
<name>A0A016VIR1_9BILA</name>
<reference evidence="3" key="1">
    <citation type="journal article" date="2015" name="Nat. Genet.">
        <title>The genome and transcriptome of the zoonotic hookworm Ancylostoma ceylanicum identify infection-specific gene families.</title>
        <authorList>
            <person name="Schwarz E.M."/>
            <person name="Hu Y."/>
            <person name="Antoshechkin I."/>
            <person name="Miller M.M."/>
            <person name="Sternberg P.W."/>
            <person name="Aroian R.V."/>
        </authorList>
    </citation>
    <scope>NUCLEOTIDE SEQUENCE</scope>
    <source>
        <strain evidence="3">HY135</strain>
    </source>
</reference>
<organism evidence="2 3">
    <name type="scientific">Ancylostoma ceylanicum</name>
    <dbReference type="NCBI Taxonomy" id="53326"/>
    <lineage>
        <taxon>Eukaryota</taxon>
        <taxon>Metazoa</taxon>
        <taxon>Ecdysozoa</taxon>
        <taxon>Nematoda</taxon>
        <taxon>Chromadorea</taxon>
        <taxon>Rhabditida</taxon>
        <taxon>Rhabditina</taxon>
        <taxon>Rhabditomorpha</taxon>
        <taxon>Strongyloidea</taxon>
        <taxon>Ancylostomatidae</taxon>
        <taxon>Ancylostomatinae</taxon>
        <taxon>Ancylostoma</taxon>
    </lineage>
</organism>
<evidence type="ECO:0000313" key="2">
    <source>
        <dbReference type="EMBL" id="EYC26917.1"/>
    </source>
</evidence>
<gene>
    <name evidence="2" type="primary">Acey_s0009.g425</name>
    <name evidence="2" type="ORF">Y032_0009g425</name>
</gene>
<dbReference type="PANTHER" id="PTHR45830">
    <property type="entry name" value="SERPENTINE RECEPTOR, CLASS I"/>
    <property type="match status" value="1"/>
</dbReference>
<keyword evidence="3" id="KW-1185">Reference proteome</keyword>
<proteinExistence type="predicted"/>
<accession>A0A016VIR1</accession>
<keyword evidence="1" id="KW-1133">Transmembrane helix</keyword>
<dbReference type="PANTHER" id="PTHR45830:SF15">
    <property type="entry name" value="SERPENTINE RECEPTOR, CLASS I"/>
    <property type="match status" value="1"/>
</dbReference>
<evidence type="ECO:0008006" key="4">
    <source>
        <dbReference type="Google" id="ProtNLM"/>
    </source>
</evidence>
<keyword evidence="1" id="KW-0472">Membrane</keyword>
<evidence type="ECO:0000256" key="1">
    <source>
        <dbReference type="SAM" id="Phobius"/>
    </source>
</evidence>
<protein>
    <recommendedName>
        <fullName evidence="4">G-protein coupled receptors family 1 profile domain-containing protein</fullName>
    </recommendedName>
</protein>
<dbReference type="Pfam" id="PF10318">
    <property type="entry name" value="7TM_GPCR_Srh"/>
    <property type="match status" value="1"/>
</dbReference>
<feature type="transmembrane region" description="Helical" evidence="1">
    <location>
        <begin position="235"/>
        <end position="264"/>
    </location>
</feature>
<comment type="caution">
    <text evidence="2">The sequence shown here is derived from an EMBL/GenBank/DDBJ whole genome shotgun (WGS) entry which is preliminary data.</text>
</comment>
<dbReference type="EMBL" id="JARK01001345">
    <property type="protein sequence ID" value="EYC26917.1"/>
    <property type="molecule type" value="Genomic_DNA"/>
</dbReference>
<feature type="transmembrane region" description="Helical" evidence="1">
    <location>
        <begin position="45"/>
        <end position="68"/>
    </location>
</feature>
<feature type="transmembrane region" description="Helical" evidence="1">
    <location>
        <begin position="130"/>
        <end position="152"/>
    </location>
</feature>
<sequence>MSSSPFKFITNDLVKIIGSVNIVLDIFACYMIIRHSTTAMAKYKWILLLMTQASAVTNVIVALLVFPIRINGAVGIHFQGPLPELFPLHGDVYAILFLWLAFLVMWSVEIGFAFRLYALNPAVSSTKAGLFITPVMFLCPLPFMVVVNILFYRVTGTEEQVQELIWRKGLNIHNGMAYFILVPEEITDFIVFCVCSGSFTLLLLFAISGIIIMINRMFSRKKSQMSGRTIQLHKSLLRSLIVQTCVPSLFLCLPLVLLVVVSTIQSATGDITTPFYVYLGIAPVAPLFACYSPAQIITMITVTKPYRKAVVEFMCQTMKLKRKVVPQKFRTVSSFNKATVTNHSYLPQRRCH</sequence>
<dbReference type="AlphaFoldDB" id="A0A016VIR1"/>
<keyword evidence="1" id="KW-0812">Transmembrane</keyword>
<feature type="transmembrane region" description="Helical" evidence="1">
    <location>
        <begin position="92"/>
        <end position="118"/>
    </location>
</feature>
<dbReference type="OrthoDB" id="5896258at2759"/>
<feature type="transmembrane region" description="Helical" evidence="1">
    <location>
        <begin position="13"/>
        <end position="33"/>
    </location>
</feature>
<feature type="transmembrane region" description="Helical" evidence="1">
    <location>
        <begin position="189"/>
        <end position="214"/>
    </location>
</feature>
<dbReference type="InterPro" id="IPR019422">
    <property type="entry name" value="7TM_GPCR_serpentine_rcpt_Srh"/>
</dbReference>
<feature type="transmembrane region" description="Helical" evidence="1">
    <location>
        <begin position="276"/>
        <end position="298"/>
    </location>
</feature>